<evidence type="ECO:0000313" key="2">
    <source>
        <dbReference type="Proteomes" id="UP000887574"/>
    </source>
</evidence>
<dbReference type="Pfam" id="PF03184">
    <property type="entry name" value="DDE_1"/>
    <property type="match status" value="1"/>
</dbReference>
<reference evidence="3" key="1">
    <citation type="submission" date="2022-11" db="UniProtKB">
        <authorList>
            <consortium name="WormBaseParasite"/>
        </authorList>
    </citation>
    <scope>IDENTIFICATION</scope>
</reference>
<organism evidence="2 3">
    <name type="scientific">Ditylenchus dipsaci</name>
    <dbReference type="NCBI Taxonomy" id="166011"/>
    <lineage>
        <taxon>Eukaryota</taxon>
        <taxon>Metazoa</taxon>
        <taxon>Ecdysozoa</taxon>
        <taxon>Nematoda</taxon>
        <taxon>Chromadorea</taxon>
        <taxon>Rhabditida</taxon>
        <taxon>Tylenchina</taxon>
        <taxon>Tylenchomorpha</taxon>
        <taxon>Sphaerularioidea</taxon>
        <taxon>Anguinidae</taxon>
        <taxon>Anguininae</taxon>
        <taxon>Ditylenchus</taxon>
    </lineage>
</organism>
<keyword evidence="2" id="KW-1185">Reference proteome</keyword>
<protein>
    <submittedName>
        <fullName evidence="3">DDE-1 domain-containing protein</fullName>
    </submittedName>
</protein>
<sequence>MLSDVTPAKRRKNDDLHTAVIPGGCTKFIQAPDVCWNAPFKAHIRNYYETWISNGDRMTFTTGGNPRALSMEVYLDWIVRAWEALSKNLIINSFKVCGLTNASDGSEDDFIHCFKAHGAIPEGLEVLKKERAIESAAEISEKEMW</sequence>
<evidence type="ECO:0000259" key="1">
    <source>
        <dbReference type="Pfam" id="PF03184"/>
    </source>
</evidence>
<proteinExistence type="predicted"/>
<dbReference type="WBParaSite" id="jg19389">
    <property type="protein sequence ID" value="jg19389"/>
    <property type="gene ID" value="jg19389"/>
</dbReference>
<accession>A0A915DHQ9</accession>
<feature type="domain" description="DDE-1" evidence="1">
    <location>
        <begin position="10"/>
        <end position="94"/>
    </location>
</feature>
<evidence type="ECO:0000313" key="3">
    <source>
        <dbReference type="WBParaSite" id="jg19389"/>
    </source>
</evidence>
<dbReference type="InterPro" id="IPR004875">
    <property type="entry name" value="DDE_SF_endonuclease_dom"/>
</dbReference>
<name>A0A915DHQ9_9BILA</name>
<dbReference type="Proteomes" id="UP000887574">
    <property type="component" value="Unplaced"/>
</dbReference>
<dbReference type="GO" id="GO:0003676">
    <property type="term" value="F:nucleic acid binding"/>
    <property type="evidence" value="ECO:0007669"/>
    <property type="project" value="InterPro"/>
</dbReference>
<dbReference type="AlphaFoldDB" id="A0A915DHQ9"/>